<dbReference type="EMBL" id="JBJUIK010000013">
    <property type="protein sequence ID" value="KAL3507432.1"/>
    <property type="molecule type" value="Genomic_DNA"/>
</dbReference>
<dbReference type="Pfam" id="PF20428">
    <property type="entry name" value="Sey1_3HB"/>
    <property type="match status" value="1"/>
</dbReference>
<dbReference type="SUPFAM" id="SSF52540">
    <property type="entry name" value="P-loop containing nucleoside triphosphate hydrolases"/>
    <property type="match status" value="1"/>
</dbReference>
<protein>
    <recommendedName>
        <fullName evidence="11">GB1/RHD3-type G domain-containing protein</fullName>
    </recommendedName>
</protein>
<evidence type="ECO:0000313" key="12">
    <source>
        <dbReference type="EMBL" id="KAL3507432.1"/>
    </source>
</evidence>
<feature type="domain" description="GB1/RHD3-type G" evidence="11">
    <location>
        <begin position="27"/>
        <end position="242"/>
    </location>
</feature>
<evidence type="ECO:0000256" key="8">
    <source>
        <dbReference type="PROSITE-ProRule" id="PRU01052"/>
    </source>
</evidence>
<keyword evidence="3" id="KW-0378">Hydrolase</keyword>
<feature type="transmembrane region" description="Helical" evidence="10">
    <location>
        <begin position="482"/>
        <end position="505"/>
    </location>
</feature>
<dbReference type="PROSITE" id="PS51715">
    <property type="entry name" value="G_GB1_RHD3"/>
    <property type="match status" value="1"/>
</dbReference>
<evidence type="ECO:0000256" key="7">
    <source>
        <dbReference type="ARBA" id="ARBA00023136"/>
    </source>
</evidence>
<dbReference type="InterPro" id="IPR008803">
    <property type="entry name" value="RHD3/Sey1"/>
</dbReference>
<evidence type="ECO:0000313" key="13">
    <source>
        <dbReference type="Proteomes" id="UP001630127"/>
    </source>
</evidence>
<evidence type="ECO:0000256" key="3">
    <source>
        <dbReference type="ARBA" id="ARBA00022801"/>
    </source>
</evidence>
<dbReference type="InterPro" id="IPR027417">
    <property type="entry name" value="P-loop_NTPase"/>
</dbReference>
<evidence type="ECO:0000256" key="10">
    <source>
        <dbReference type="SAM" id="Phobius"/>
    </source>
</evidence>
<evidence type="ECO:0000256" key="2">
    <source>
        <dbReference type="ARBA" id="ARBA00022741"/>
    </source>
</evidence>
<dbReference type="Proteomes" id="UP001630127">
    <property type="component" value="Unassembled WGS sequence"/>
</dbReference>
<comment type="similarity">
    <text evidence="8">Belongs to the TRAFAC class dynamin-like GTPase superfamily. GB1/RHD3 GTPase family.</text>
</comment>
<keyword evidence="6" id="KW-0342">GTP-binding</keyword>
<feature type="region of interest" description="Disordered" evidence="9">
    <location>
        <begin position="510"/>
        <end position="531"/>
    </location>
</feature>
<dbReference type="GO" id="GO:0005525">
    <property type="term" value="F:GTP binding"/>
    <property type="evidence" value="ECO:0007669"/>
    <property type="project" value="UniProtKB-KW"/>
</dbReference>
<dbReference type="Pfam" id="PF05879">
    <property type="entry name" value="RHD3_GTPase"/>
    <property type="match status" value="1"/>
</dbReference>
<evidence type="ECO:0000256" key="6">
    <source>
        <dbReference type="ARBA" id="ARBA00023134"/>
    </source>
</evidence>
<evidence type="ECO:0000259" key="11">
    <source>
        <dbReference type="PROSITE" id="PS51715"/>
    </source>
</evidence>
<feature type="transmembrane region" description="Helical" evidence="10">
    <location>
        <begin position="450"/>
        <end position="476"/>
    </location>
</feature>
<keyword evidence="5 10" id="KW-1133">Transmembrane helix</keyword>
<keyword evidence="2" id="KW-0547">Nucleotide-binding</keyword>
<evidence type="ECO:0000256" key="1">
    <source>
        <dbReference type="ARBA" id="ARBA00022692"/>
    </source>
</evidence>
<dbReference type="AlphaFoldDB" id="A0ABD2YJ59"/>
<accession>A0ABD2YJ59</accession>
<dbReference type="PANTHER" id="PTHR45923:SF2">
    <property type="entry name" value="PROTEIN SEY1"/>
    <property type="match status" value="1"/>
</dbReference>
<dbReference type="Gene3D" id="3.40.50.300">
    <property type="entry name" value="P-loop containing nucleotide triphosphate hydrolases"/>
    <property type="match status" value="1"/>
</dbReference>
<evidence type="ECO:0000256" key="4">
    <source>
        <dbReference type="ARBA" id="ARBA00022824"/>
    </source>
</evidence>
<comment type="caution">
    <text evidence="12">The sequence shown here is derived from an EMBL/GenBank/DDBJ whole genome shotgun (WGS) entry which is preliminary data.</text>
</comment>
<dbReference type="GO" id="GO:0016787">
    <property type="term" value="F:hydrolase activity"/>
    <property type="evidence" value="ECO:0007669"/>
    <property type="project" value="UniProtKB-KW"/>
</dbReference>
<feature type="compositionally biased region" description="Basic and acidic residues" evidence="9">
    <location>
        <begin position="510"/>
        <end position="519"/>
    </location>
</feature>
<keyword evidence="1 10" id="KW-0812">Transmembrane</keyword>
<dbReference type="PANTHER" id="PTHR45923">
    <property type="entry name" value="PROTEIN SEY1"/>
    <property type="match status" value="1"/>
</dbReference>
<reference evidence="12 13" key="1">
    <citation type="submission" date="2024-11" db="EMBL/GenBank/DDBJ databases">
        <title>A near-complete genome assembly of Cinchona calisaya.</title>
        <authorList>
            <person name="Lian D.C."/>
            <person name="Zhao X.W."/>
            <person name="Wei L."/>
        </authorList>
    </citation>
    <scope>NUCLEOTIDE SEQUENCE [LARGE SCALE GENOMIC DNA]</scope>
    <source>
        <tissue evidence="12">Nenye</tissue>
    </source>
</reference>
<dbReference type="InterPro" id="IPR030386">
    <property type="entry name" value="G_GB1_RHD3_dom"/>
</dbReference>
<keyword evidence="13" id="KW-1185">Reference proteome</keyword>
<keyword evidence="7 10" id="KW-0472">Membrane</keyword>
<name>A0ABD2YJ59_9GENT</name>
<keyword evidence="4" id="KW-0256">Endoplasmic reticulum</keyword>
<proteinExistence type="inferred from homology"/>
<sequence>MKPATLIDRNGNFNIKIEENLNLAAVVSPVSVVSIIGGQSSGKSTLLNCMFGTKFPEMDAASGRFQATKGIWVEKISSQEGCTLVIDTEGSDGKERGGDEKFEKQTALFALSISEVVIVNMMCTDLGRDKAAGWPLLRTAFEVLLRRFSTPREVMLLFVLRDKTDSPFEVLKRQLMGELDKLLNEVTGPQAQGNAALGHRMKIKVVATSHYLHQKKEFLREVNDLREWMISYTTSDERATERTTALGFPACAKIIWDEIKKNKDLNLPSYRIMVAEVQCNSIAGEKHVSFRRDKSWLQIEKDVESGEVVQGLGKKVSSLIDNYLSQYDKETQYYCETKRTEILKQLTANLLQVVEPTYLSVLERMRKAVLDNFEEAAGQQLKSKFELMDMKPNKFMDEFRNQLKDAAIEQANWNHSTKQLTQLESEITRYIQWVRDWNEHLDKKKQRQEFWLRVASIGGNVLTVSVCVAVATLSAGSTAAPIMPVIASSTAAIMSNIAAMTLLLAKNQEKEKEKEKEKLSLPIEPISSKEA</sequence>
<gene>
    <name evidence="12" type="ORF">ACH5RR_032814</name>
</gene>
<organism evidence="12 13">
    <name type="scientific">Cinchona calisaya</name>
    <dbReference type="NCBI Taxonomy" id="153742"/>
    <lineage>
        <taxon>Eukaryota</taxon>
        <taxon>Viridiplantae</taxon>
        <taxon>Streptophyta</taxon>
        <taxon>Embryophyta</taxon>
        <taxon>Tracheophyta</taxon>
        <taxon>Spermatophyta</taxon>
        <taxon>Magnoliopsida</taxon>
        <taxon>eudicotyledons</taxon>
        <taxon>Gunneridae</taxon>
        <taxon>Pentapetalae</taxon>
        <taxon>asterids</taxon>
        <taxon>lamiids</taxon>
        <taxon>Gentianales</taxon>
        <taxon>Rubiaceae</taxon>
        <taxon>Cinchonoideae</taxon>
        <taxon>Cinchoneae</taxon>
        <taxon>Cinchona</taxon>
    </lineage>
</organism>
<evidence type="ECO:0000256" key="9">
    <source>
        <dbReference type="SAM" id="MobiDB-lite"/>
    </source>
</evidence>
<dbReference type="InterPro" id="IPR046758">
    <property type="entry name" value="Sey1/RHD3-like_3HB"/>
</dbReference>
<evidence type="ECO:0000256" key="5">
    <source>
        <dbReference type="ARBA" id="ARBA00022989"/>
    </source>
</evidence>